<reference evidence="2 3" key="1">
    <citation type="journal article" date="2012" name="Genome Biol.">
        <title>Genome and low-iron response of an oceanic diatom adapted to chronic iron limitation.</title>
        <authorList>
            <person name="Lommer M."/>
            <person name="Specht M."/>
            <person name="Roy A.S."/>
            <person name="Kraemer L."/>
            <person name="Andreson R."/>
            <person name="Gutowska M.A."/>
            <person name="Wolf J."/>
            <person name="Bergner S.V."/>
            <person name="Schilhabel M.B."/>
            <person name="Klostermeier U.C."/>
            <person name="Beiko R.G."/>
            <person name="Rosenstiel P."/>
            <person name="Hippler M."/>
            <person name="Laroche J."/>
        </authorList>
    </citation>
    <scope>NUCLEOTIDE SEQUENCE [LARGE SCALE GENOMIC DNA]</scope>
    <source>
        <strain evidence="2 3">CCMP1005</strain>
    </source>
</reference>
<feature type="compositionally biased region" description="Basic and acidic residues" evidence="1">
    <location>
        <begin position="368"/>
        <end position="378"/>
    </location>
</feature>
<dbReference type="Proteomes" id="UP000266841">
    <property type="component" value="Unassembled WGS sequence"/>
</dbReference>
<dbReference type="OrthoDB" id="10633968at2759"/>
<proteinExistence type="predicted"/>
<dbReference type="eggNOG" id="ENOG502QYMK">
    <property type="taxonomic scope" value="Eukaryota"/>
</dbReference>
<dbReference type="SMART" id="SM00248">
    <property type="entry name" value="ANK"/>
    <property type="match status" value="4"/>
</dbReference>
<evidence type="ECO:0000313" key="3">
    <source>
        <dbReference type="Proteomes" id="UP000266841"/>
    </source>
</evidence>
<keyword evidence="3" id="KW-1185">Reference proteome</keyword>
<evidence type="ECO:0000256" key="1">
    <source>
        <dbReference type="SAM" id="MobiDB-lite"/>
    </source>
</evidence>
<dbReference type="Gene3D" id="1.25.40.20">
    <property type="entry name" value="Ankyrin repeat-containing domain"/>
    <property type="match status" value="1"/>
</dbReference>
<dbReference type="InterPro" id="IPR002110">
    <property type="entry name" value="Ankyrin_rpt"/>
</dbReference>
<protein>
    <submittedName>
        <fullName evidence="2">Uncharacterized protein</fullName>
    </submittedName>
</protein>
<accession>K0RPN0</accession>
<dbReference type="InterPro" id="IPR036770">
    <property type="entry name" value="Ankyrin_rpt-contain_sf"/>
</dbReference>
<feature type="region of interest" description="Disordered" evidence="1">
    <location>
        <begin position="351"/>
        <end position="396"/>
    </location>
</feature>
<dbReference type="AlphaFoldDB" id="K0RPN0"/>
<sequence>MDGAALIPVVDAILKAADEIDYGAEYVLGSGTGELAQDEVPRMSEGRWRLLRDQRNRAQWSPLHLLCVQGGISHGKLPILKALLQIGPDQENEQRTQLSARQRELIELTDRQNRNILHHLLDSVVPKQDAFEVIRFVLDNAPSIVLQLDDRGKQPIEYVLDRITENPGTRRRHYMMSFGYFEEGIGQNYRMLKLLVHHMAGMTDADGTSIDRSNVLHAACRIRDDDFSRVDKLIKYLVSSDASRLEAKTRLPGRGEKREVLLHYEPDARGNLPLHTFVGKSSYLLDSAPAEFEVVQCLANSSENELEPAAVSNDDGLLPLKIAMMSGRRMAIAALLMKPDVFSNAGVDASAASAPKSTNDQAVVPPVLHKEENGRHLTEPTGNKAGPEDIASPPQRHRDAFDANAQVHEEEHACEREPYLFKQVQIRFVRSEDCAKGSDVAIYDSR</sequence>
<organism evidence="2 3">
    <name type="scientific">Thalassiosira oceanica</name>
    <name type="common">Marine diatom</name>
    <dbReference type="NCBI Taxonomy" id="159749"/>
    <lineage>
        <taxon>Eukaryota</taxon>
        <taxon>Sar</taxon>
        <taxon>Stramenopiles</taxon>
        <taxon>Ochrophyta</taxon>
        <taxon>Bacillariophyta</taxon>
        <taxon>Coscinodiscophyceae</taxon>
        <taxon>Thalassiosirophycidae</taxon>
        <taxon>Thalassiosirales</taxon>
        <taxon>Thalassiosiraceae</taxon>
        <taxon>Thalassiosira</taxon>
    </lineage>
</organism>
<gene>
    <name evidence="2" type="ORF">THAOC_24539</name>
</gene>
<dbReference type="EMBL" id="AGNL01033430">
    <property type="protein sequence ID" value="EJK55698.1"/>
    <property type="molecule type" value="Genomic_DNA"/>
</dbReference>
<comment type="caution">
    <text evidence="2">The sequence shown here is derived from an EMBL/GenBank/DDBJ whole genome shotgun (WGS) entry which is preliminary data.</text>
</comment>
<name>K0RPN0_THAOC</name>
<evidence type="ECO:0000313" key="2">
    <source>
        <dbReference type="EMBL" id="EJK55698.1"/>
    </source>
</evidence>